<organism evidence="9 10">
    <name type="scientific">Exiguobacterium indicum</name>
    <dbReference type="NCBI Taxonomy" id="296995"/>
    <lineage>
        <taxon>Bacteria</taxon>
        <taxon>Bacillati</taxon>
        <taxon>Bacillota</taxon>
        <taxon>Bacilli</taxon>
        <taxon>Bacillales</taxon>
        <taxon>Bacillales Family XII. Incertae Sedis</taxon>
        <taxon>Exiguobacterium</taxon>
    </lineage>
</organism>
<feature type="domain" description="Extracellular endo-alpha-(1-&gt;5)-L-arabinanase C-terminal" evidence="8">
    <location>
        <begin position="362"/>
        <end position="461"/>
    </location>
</feature>
<evidence type="ECO:0000256" key="5">
    <source>
        <dbReference type="PIRSR" id="PIRSR606710-1"/>
    </source>
</evidence>
<evidence type="ECO:0000256" key="3">
    <source>
        <dbReference type="ARBA" id="ARBA00022801"/>
    </source>
</evidence>
<reference evidence="9 10" key="1">
    <citation type="journal article" date="2015" name="Int. J. Syst. Evol. Microbiol.">
        <title>Exiguobacterium enclense sp. nov., isolated from sediment.</title>
        <authorList>
            <person name="Dastager S.G."/>
            <person name="Mawlankar R."/>
            <person name="Sonalkar V.V."/>
            <person name="Thorat M.N."/>
            <person name="Mual P."/>
            <person name="Verma A."/>
            <person name="Krishnamurthi S."/>
            <person name="Tang S.K."/>
            <person name="Li W.J."/>
        </authorList>
    </citation>
    <scope>NUCLEOTIDE SEQUENCE [LARGE SCALE GENOMIC DNA]</scope>
    <source>
        <strain evidence="9 10">NIO-1109</strain>
    </source>
</reference>
<dbReference type="InterPro" id="IPR032291">
    <property type="entry name" value="Abn2_C"/>
</dbReference>
<comment type="pathway">
    <text evidence="1">Glycan metabolism; L-arabinan degradation.</text>
</comment>
<dbReference type="Proteomes" id="UP000053797">
    <property type="component" value="Unassembled WGS sequence"/>
</dbReference>
<evidence type="ECO:0000256" key="6">
    <source>
        <dbReference type="PIRSR" id="PIRSR606710-2"/>
    </source>
</evidence>
<evidence type="ECO:0000256" key="2">
    <source>
        <dbReference type="ARBA" id="ARBA00009865"/>
    </source>
</evidence>
<feature type="site" description="Important for catalytic activity, responsible for pKa modulation of the active site Glu and correct orientation of both the proton donor and substrate" evidence="6">
    <location>
        <position position="184"/>
    </location>
</feature>
<dbReference type="AlphaFoldDB" id="A0A0V8GBJ0"/>
<gene>
    <name evidence="9" type="ORF">AS033_15295</name>
</gene>
<dbReference type="RefSeq" id="WP_058265992.1">
    <property type="nucleotide sequence ID" value="NZ_FMYN01000007.1"/>
</dbReference>
<evidence type="ECO:0000313" key="10">
    <source>
        <dbReference type="Proteomes" id="UP000053797"/>
    </source>
</evidence>
<dbReference type="GO" id="GO:0004553">
    <property type="term" value="F:hydrolase activity, hydrolyzing O-glycosyl compounds"/>
    <property type="evidence" value="ECO:0007669"/>
    <property type="project" value="InterPro"/>
</dbReference>
<evidence type="ECO:0000256" key="1">
    <source>
        <dbReference type="ARBA" id="ARBA00004834"/>
    </source>
</evidence>
<dbReference type="PANTHER" id="PTHR43301">
    <property type="entry name" value="ARABINAN ENDO-1,5-ALPHA-L-ARABINOSIDASE"/>
    <property type="match status" value="1"/>
</dbReference>
<dbReference type="EMBL" id="LNQL01000007">
    <property type="protein sequence ID" value="KSU47619.1"/>
    <property type="molecule type" value="Genomic_DNA"/>
</dbReference>
<evidence type="ECO:0000256" key="4">
    <source>
        <dbReference type="ARBA" id="ARBA00023295"/>
    </source>
</evidence>
<dbReference type="PROSITE" id="PS51257">
    <property type="entry name" value="PROKAR_LIPOPROTEIN"/>
    <property type="match status" value="1"/>
</dbReference>
<keyword evidence="4 7" id="KW-0326">Glycosidase</keyword>
<proteinExistence type="inferred from homology"/>
<dbReference type="Gene3D" id="2.115.10.20">
    <property type="entry name" value="Glycosyl hydrolase domain, family 43"/>
    <property type="match status" value="1"/>
</dbReference>
<comment type="similarity">
    <text evidence="2 7">Belongs to the glycosyl hydrolase 43 family.</text>
</comment>
<feature type="active site" description="Proton acceptor" evidence="5">
    <location>
        <position position="62"/>
    </location>
</feature>
<dbReference type="InterPro" id="IPR006710">
    <property type="entry name" value="Glyco_hydro_43"/>
</dbReference>
<dbReference type="PANTHER" id="PTHR43301:SF3">
    <property type="entry name" value="ARABINAN ENDO-1,5-ALPHA-L-ARABINOSIDASE A-RELATED"/>
    <property type="match status" value="1"/>
</dbReference>
<keyword evidence="3 7" id="KW-0378">Hydrolase</keyword>
<dbReference type="Gene3D" id="2.40.128.10">
    <property type="match status" value="1"/>
</dbReference>
<comment type="caution">
    <text evidence="9">The sequence shown here is derived from an EMBL/GenBank/DDBJ whole genome shotgun (WGS) entry which is preliminary data.</text>
</comment>
<evidence type="ECO:0000256" key="7">
    <source>
        <dbReference type="RuleBase" id="RU361187"/>
    </source>
</evidence>
<accession>A0A0V8GBJ0</accession>
<dbReference type="Pfam" id="PF04616">
    <property type="entry name" value="Glyco_hydro_43"/>
    <property type="match status" value="1"/>
</dbReference>
<evidence type="ECO:0000259" key="8">
    <source>
        <dbReference type="Pfam" id="PF16369"/>
    </source>
</evidence>
<dbReference type="GO" id="GO:0005975">
    <property type="term" value="P:carbohydrate metabolic process"/>
    <property type="evidence" value="ECO:0007669"/>
    <property type="project" value="InterPro"/>
</dbReference>
<dbReference type="OrthoDB" id="9801455at2"/>
<evidence type="ECO:0000313" key="9">
    <source>
        <dbReference type="EMBL" id="KSU47619.1"/>
    </source>
</evidence>
<dbReference type="InterPro" id="IPR023296">
    <property type="entry name" value="Glyco_hydro_beta-prop_sf"/>
</dbReference>
<feature type="active site" description="Proton donor" evidence="5">
    <location>
        <position position="239"/>
    </location>
</feature>
<dbReference type="SUPFAM" id="SSF75005">
    <property type="entry name" value="Arabinanase/levansucrase/invertase"/>
    <property type="match status" value="1"/>
</dbReference>
<name>A0A0V8GBJ0_9BACL</name>
<dbReference type="InterPro" id="IPR050727">
    <property type="entry name" value="GH43_arabinanases"/>
</dbReference>
<sequence length="465" mass="52853">MKNMVMGMVVLFIVGCAYFWWSTNASLQDLDLPKAPFDKKVMDVQPDVLNQEKKWTTNFTHDGAIIKEGDTYYVFSTDYMVGGAPTPGIQVRKSKDLINWQFTGRVFDEVSQEAFNWTGGNTFWAPSITKIKGTFYLYYSVSKVGSRTSYIGMTSASNIEGPWHDQGVVIASKEGDGKTVNAIDPHVLKDQTGKWWMTYGSYFGGIFLTEINPNTGKLMKKSSEGKLLAKRKDMTMGIEGPEILYNAKTGYYYLMVSYGWLEDSYNVRIGRSKSIDGPYVDSRGRDLRDTSDESFDTGLKIVGSYRFEGDDGYVGTGHSAFLQDGEDTFIIHQARPSEDIYWSQLQVRKVYWTKDGWPVVSPERYAGEKNISVQKDQIVGEWEIIIFPRFDDGQQQSRKLKLQKDGTLLDEDGSWQLKKNILSLRIGQESYELRVGAAWDWENWISTIIMTGLSEDGTAIWTKKH</sequence>
<dbReference type="CDD" id="cd08998">
    <property type="entry name" value="GH43_Arb43a-like"/>
    <property type="match status" value="1"/>
</dbReference>
<protein>
    <recommendedName>
        <fullName evidence="8">Extracellular endo-alpha-(1-&gt;5)-L-arabinanase C-terminal domain-containing protein</fullName>
    </recommendedName>
</protein>
<dbReference type="Pfam" id="PF16369">
    <property type="entry name" value="GH43_C"/>
    <property type="match status" value="1"/>
</dbReference>